<feature type="region of interest" description="Disordered" evidence="1">
    <location>
        <begin position="402"/>
        <end position="447"/>
    </location>
</feature>
<dbReference type="Proteomes" id="UP001607302">
    <property type="component" value="Unassembled WGS sequence"/>
</dbReference>
<keyword evidence="2" id="KW-0812">Transmembrane</keyword>
<sequence length="457" mass="53016">EKGEKLSVICIMQFLLILYTTTILAWSTADSSTKTNVKDGARSLRRYFNDEANIIRPHIDRRTGFDGKVRNINVESNENRPGIRAYGLPKTDLEDNGLIERINVAESERGDEQSRNSRIVEAYGMSKKQLEDNGKIERMPPLAILKNDEHNDDSLRRVSRSISEERKDESKDLEAQDAKVFRPLFVYRQQVARRQKLNERKFYGPTPPYKYRSSQYRYPIVSKLSKLIQTAILRGLDGLLMIAILPYICYQWASRNERSLIILKAIIEITLELIMWFIFAGVSILITAAFLMEELYFSQNDNKDLKSRSLTKMQTFILVMLIALGVEAGNWRHPEYSQWPVPQGQTFRRGPVRNVYHQNVFSEWNPRQNYPQQNINVDESFATAEWICRNPTTGDMLLITSQTKDQREDQREESLDKSFQRDTNSHTIHTTDEDLNKKENDMKNHGGEGLIDVRIGV</sequence>
<feature type="non-terminal residue" evidence="3">
    <location>
        <position position="1"/>
    </location>
</feature>
<organism evidence="3 4">
    <name type="scientific">Vespula squamosa</name>
    <name type="common">Southern yellow jacket</name>
    <name type="synonym">Wasp</name>
    <dbReference type="NCBI Taxonomy" id="30214"/>
    <lineage>
        <taxon>Eukaryota</taxon>
        <taxon>Metazoa</taxon>
        <taxon>Ecdysozoa</taxon>
        <taxon>Arthropoda</taxon>
        <taxon>Hexapoda</taxon>
        <taxon>Insecta</taxon>
        <taxon>Pterygota</taxon>
        <taxon>Neoptera</taxon>
        <taxon>Endopterygota</taxon>
        <taxon>Hymenoptera</taxon>
        <taxon>Apocrita</taxon>
        <taxon>Aculeata</taxon>
        <taxon>Vespoidea</taxon>
        <taxon>Vespidae</taxon>
        <taxon>Vespinae</taxon>
        <taxon>Vespula</taxon>
    </lineage>
</organism>
<evidence type="ECO:0000313" key="4">
    <source>
        <dbReference type="Proteomes" id="UP001607302"/>
    </source>
</evidence>
<gene>
    <name evidence="3" type="ORF">V1478_006769</name>
</gene>
<dbReference type="AlphaFoldDB" id="A0ABD2B0V5"/>
<reference evidence="3 4" key="1">
    <citation type="journal article" date="2024" name="Ann. Entomol. Soc. Am.">
        <title>Genomic analyses of the southern and eastern yellowjacket wasps (Hymenoptera: Vespidae) reveal evolutionary signatures of social life.</title>
        <authorList>
            <person name="Catto M.A."/>
            <person name="Caine P.B."/>
            <person name="Orr S.E."/>
            <person name="Hunt B.G."/>
            <person name="Goodisman M.A.D."/>
        </authorList>
    </citation>
    <scope>NUCLEOTIDE SEQUENCE [LARGE SCALE GENOMIC DNA]</scope>
    <source>
        <strain evidence="3">233</strain>
        <tissue evidence="3">Head and thorax</tissue>
    </source>
</reference>
<feature type="region of interest" description="Disordered" evidence="1">
    <location>
        <begin position="147"/>
        <end position="170"/>
    </location>
</feature>
<evidence type="ECO:0000256" key="1">
    <source>
        <dbReference type="SAM" id="MobiDB-lite"/>
    </source>
</evidence>
<evidence type="ECO:0000313" key="3">
    <source>
        <dbReference type="EMBL" id="KAL2726491.1"/>
    </source>
</evidence>
<name>A0ABD2B0V5_VESSQ</name>
<keyword evidence="2" id="KW-1133">Transmembrane helix</keyword>
<protein>
    <submittedName>
        <fullName evidence="3">Uncharacterized protein</fullName>
    </submittedName>
</protein>
<feature type="transmembrane region" description="Helical" evidence="2">
    <location>
        <begin position="273"/>
        <end position="292"/>
    </location>
</feature>
<feature type="transmembrane region" description="Helical" evidence="2">
    <location>
        <begin position="6"/>
        <end position="26"/>
    </location>
</feature>
<keyword evidence="2" id="KW-0472">Membrane</keyword>
<feature type="compositionally biased region" description="Basic and acidic residues" evidence="1">
    <location>
        <begin position="404"/>
        <end position="446"/>
    </location>
</feature>
<proteinExistence type="predicted"/>
<dbReference type="EMBL" id="JAUDFV010000133">
    <property type="protein sequence ID" value="KAL2726491.1"/>
    <property type="molecule type" value="Genomic_DNA"/>
</dbReference>
<evidence type="ECO:0000256" key="2">
    <source>
        <dbReference type="SAM" id="Phobius"/>
    </source>
</evidence>
<comment type="caution">
    <text evidence="3">The sequence shown here is derived from an EMBL/GenBank/DDBJ whole genome shotgun (WGS) entry which is preliminary data.</text>
</comment>
<feature type="transmembrane region" description="Helical" evidence="2">
    <location>
        <begin position="231"/>
        <end position="253"/>
    </location>
</feature>
<keyword evidence="4" id="KW-1185">Reference proteome</keyword>
<accession>A0ABD2B0V5</accession>